<gene>
    <name evidence="2" type="ORF">MAC_05332</name>
</gene>
<dbReference type="STRING" id="655827.E9E634"/>
<dbReference type="AlphaFoldDB" id="E9E634"/>
<organism evidence="3">
    <name type="scientific">Metarhizium acridum (strain CQMa 102)</name>
    <dbReference type="NCBI Taxonomy" id="655827"/>
    <lineage>
        <taxon>Eukaryota</taxon>
        <taxon>Fungi</taxon>
        <taxon>Dikarya</taxon>
        <taxon>Ascomycota</taxon>
        <taxon>Pezizomycotina</taxon>
        <taxon>Sordariomycetes</taxon>
        <taxon>Hypocreomycetidae</taxon>
        <taxon>Hypocreales</taxon>
        <taxon>Clavicipitaceae</taxon>
        <taxon>Metarhizium</taxon>
    </lineage>
</organism>
<protein>
    <submittedName>
        <fullName evidence="2">Uncharacterized protein</fullName>
    </submittedName>
</protein>
<accession>E9E634</accession>
<dbReference type="GeneID" id="19249643"/>
<dbReference type="eggNOG" id="ENOG502RNMD">
    <property type="taxonomic scope" value="Eukaryota"/>
</dbReference>
<sequence>MAGFTDTLRGDGLVRAQRALATLEGDPLRLDRERGRFSHSPPPYTSYPSTPNDLSEEQRRRRCRTRSETPSAPSEEQRLRQERRAQLWEEREASQPYEQFSHQVNELEKRIFDADVNGTHRVPVGSDPRTIARETVKKLWVEQGIWNNNWNQFADGRWKHEEPLQHGSESETDSGAGPSPPLFPFPPKPQPKPRRPKSDDEKRRIAERRVIPPQAIPLFGPLPGPPSPVVSSHGQASGALSSSQQRPPVNIDSAEMENGDDAERSSSTSDSTPPSSAERVLRPATAQALPPSRRKSSHEDGQSSNASLGPVHSSGVSKVAGKRKGPQRRLDTLQKVSSEGLPLSSGMDAAEPQLSPPPVGETRRKSSRIQATVPCLAQDPAKTASAMPSKRAVQSKPERKVASNPAGRSSAKPQGVSKRQAAKTTRGKARRQ</sequence>
<keyword evidence="3" id="KW-1185">Reference proteome</keyword>
<dbReference type="EMBL" id="GL698508">
    <property type="protein sequence ID" value="EFY88714.1"/>
    <property type="molecule type" value="Genomic_DNA"/>
</dbReference>
<dbReference type="KEGG" id="maw:19249643"/>
<dbReference type="Proteomes" id="UP000002499">
    <property type="component" value="Unassembled WGS sequence"/>
</dbReference>
<evidence type="ECO:0000256" key="1">
    <source>
        <dbReference type="SAM" id="MobiDB-lite"/>
    </source>
</evidence>
<dbReference type="OrthoDB" id="5401786at2759"/>
<feature type="compositionally biased region" description="Basic and acidic residues" evidence="1">
    <location>
        <begin position="26"/>
        <end position="36"/>
    </location>
</feature>
<feature type="region of interest" description="Disordered" evidence="1">
    <location>
        <begin position="162"/>
        <end position="432"/>
    </location>
</feature>
<feature type="compositionally biased region" description="Pro residues" evidence="1">
    <location>
        <begin position="178"/>
        <end position="190"/>
    </location>
</feature>
<evidence type="ECO:0000313" key="2">
    <source>
        <dbReference type="EMBL" id="EFY88714.1"/>
    </source>
</evidence>
<reference evidence="2 3" key="1">
    <citation type="journal article" date="2011" name="PLoS Genet.">
        <title>Genome sequencing and comparative transcriptomics of the model entomopathogenic fungi Metarhizium anisopliae and M. acridum.</title>
        <authorList>
            <person name="Gao Q."/>
            <person name="Jin K."/>
            <person name="Ying S.H."/>
            <person name="Zhang Y."/>
            <person name="Xiao G."/>
            <person name="Shang Y."/>
            <person name="Duan Z."/>
            <person name="Hu X."/>
            <person name="Xie X.Q."/>
            <person name="Zhou G."/>
            <person name="Peng G."/>
            <person name="Luo Z."/>
            <person name="Huang W."/>
            <person name="Wang B."/>
            <person name="Fang W."/>
            <person name="Wang S."/>
            <person name="Zhong Y."/>
            <person name="Ma L.J."/>
            <person name="St Leger R.J."/>
            <person name="Zhao G.P."/>
            <person name="Pei Y."/>
            <person name="Feng M.G."/>
            <person name="Xia Y."/>
            <person name="Wang C."/>
        </authorList>
    </citation>
    <scope>NUCLEOTIDE SEQUENCE [LARGE SCALE GENOMIC DNA]</scope>
    <source>
        <strain evidence="2 3">CQMa 102</strain>
    </source>
</reference>
<feature type="compositionally biased region" description="Basic and acidic residues" evidence="1">
    <location>
        <begin position="196"/>
        <end position="210"/>
    </location>
</feature>
<dbReference type="InParanoid" id="E9E634"/>
<feature type="region of interest" description="Disordered" evidence="1">
    <location>
        <begin position="22"/>
        <end position="84"/>
    </location>
</feature>
<feature type="compositionally biased region" description="Low complexity" evidence="1">
    <location>
        <begin position="229"/>
        <end position="245"/>
    </location>
</feature>
<name>E9E634_METAQ</name>
<proteinExistence type="predicted"/>
<evidence type="ECO:0000313" key="3">
    <source>
        <dbReference type="Proteomes" id="UP000002499"/>
    </source>
</evidence>
<feature type="compositionally biased region" description="Basic and acidic residues" evidence="1">
    <location>
        <begin position="75"/>
        <end position="84"/>
    </location>
</feature>
<feature type="compositionally biased region" description="Low complexity" evidence="1">
    <location>
        <begin position="265"/>
        <end position="276"/>
    </location>
</feature>
<dbReference type="HOGENOM" id="CLU_026102_0_0_1"/>